<name>A0A2Y9AJ96_9RHOB</name>
<evidence type="ECO:0000313" key="19">
    <source>
        <dbReference type="Proteomes" id="UP000251571"/>
    </source>
</evidence>
<reference evidence="16 18" key="3">
    <citation type="submission" date="2018-03" db="EMBL/GenBank/DDBJ databases">
        <title>Genomic Encyclopedia of Archaeal and Bacterial Type Strains, Phase II (KMG-II): from individual species to whole genera.</title>
        <authorList>
            <person name="Goeker M."/>
        </authorList>
    </citation>
    <scope>NUCLEOTIDE SEQUENCE [LARGE SCALE GENOMIC DNA]</scope>
    <source>
        <strain evidence="16 18">DSM 25227</strain>
    </source>
</reference>
<evidence type="ECO:0000256" key="8">
    <source>
        <dbReference type="ARBA" id="ARBA00022777"/>
    </source>
</evidence>
<protein>
    <recommendedName>
        <fullName evidence="3">histidine kinase</fullName>
        <ecNumber evidence="3">2.7.13.3</ecNumber>
    </recommendedName>
</protein>
<proteinExistence type="predicted"/>
<evidence type="ECO:0000256" key="1">
    <source>
        <dbReference type="ARBA" id="ARBA00000085"/>
    </source>
</evidence>
<dbReference type="InterPro" id="IPR013727">
    <property type="entry name" value="2CSK_N"/>
</dbReference>
<keyword evidence="8 17" id="KW-0418">Kinase</keyword>
<reference evidence="17" key="1">
    <citation type="submission" date="2016-10" db="EMBL/GenBank/DDBJ databases">
        <authorList>
            <person name="Cai Z."/>
        </authorList>
    </citation>
    <scope>NUCLEOTIDE SEQUENCE [LARGE SCALE GENOMIC DNA]</scope>
    <source>
        <strain evidence="17">DSM 25227</strain>
    </source>
</reference>
<dbReference type="SMART" id="SM00388">
    <property type="entry name" value="HisKA"/>
    <property type="match status" value="1"/>
</dbReference>
<dbReference type="Gene3D" id="1.20.5.1040">
    <property type="entry name" value="Sensor protein qsec"/>
    <property type="match status" value="1"/>
</dbReference>
<organism evidence="17 19">
    <name type="scientific">Jannaschia seohaensis</name>
    <dbReference type="NCBI Taxonomy" id="475081"/>
    <lineage>
        <taxon>Bacteria</taxon>
        <taxon>Pseudomonadati</taxon>
        <taxon>Pseudomonadota</taxon>
        <taxon>Alphaproteobacteria</taxon>
        <taxon>Rhodobacterales</taxon>
        <taxon>Roseobacteraceae</taxon>
        <taxon>Jannaschia</taxon>
    </lineage>
</organism>
<dbReference type="Proteomes" id="UP000251571">
    <property type="component" value="Unassembled WGS sequence"/>
</dbReference>
<reference evidence="19" key="2">
    <citation type="submission" date="2016-10" db="EMBL/GenBank/DDBJ databases">
        <authorList>
            <person name="Varghese N."/>
            <person name="Submissions S."/>
        </authorList>
    </citation>
    <scope>NUCLEOTIDE SEQUENCE [LARGE SCALE GENOMIC DNA]</scope>
    <source>
        <strain evidence="19">DSM 25227</strain>
    </source>
</reference>
<feature type="region of interest" description="Disordered" evidence="12">
    <location>
        <begin position="424"/>
        <end position="458"/>
    </location>
</feature>
<keyword evidence="13" id="KW-0472">Membrane</keyword>
<evidence type="ECO:0000256" key="13">
    <source>
        <dbReference type="SAM" id="Phobius"/>
    </source>
</evidence>
<evidence type="ECO:0000313" key="16">
    <source>
        <dbReference type="EMBL" id="PWJ20336.1"/>
    </source>
</evidence>
<dbReference type="SMART" id="SM00304">
    <property type="entry name" value="HAMP"/>
    <property type="match status" value="1"/>
</dbReference>
<evidence type="ECO:0000256" key="12">
    <source>
        <dbReference type="SAM" id="MobiDB-lite"/>
    </source>
</evidence>
<keyword evidence="18" id="KW-1185">Reference proteome</keyword>
<keyword evidence="4" id="KW-0597">Phosphoprotein</keyword>
<evidence type="ECO:0000256" key="9">
    <source>
        <dbReference type="ARBA" id="ARBA00022840"/>
    </source>
</evidence>
<dbReference type="Gene3D" id="1.10.287.130">
    <property type="match status" value="1"/>
</dbReference>
<dbReference type="OrthoDB" id="9809766at2"/>
<evidence type="ECO:0000259" key="15">
    <source>
        <dbReference type="PROSITE" id="PS50885"/>
    </source>
</evidence>
<dbReference type="AlphaFoldDB" id="A0A2Y9AJ96"/>
<dbReference type="EMBL" id="QGDJ01000003">
    <property type="protein sequence ID" value="PWJ20336.1"/>
    <property type="molecule type" value="Genomic_DNA"/>
</dbReference>
<dbReference type="EMBL" id="UETC01000003">
    <property type="protein sequence ID" value="SSA44380.1"/>
    <property type="molecule type" value="Genomic_DNA"/>
</dbReference>
<evidence type="ECO:0000256" key="7">
    <source>
        <dbReference type="ARBA" id="ARBA00022741"/>
    </source>
</evidence>
<dbReference type="InterPro" id="IPR003661">
    <property type="entry name" value="HisK_dim/P_dom"/>
</dbReference>
<dbReference type="GO" id="GO:0005524">
    <property type="term" value="F:ATP binding"/>
    <property type="evidence" value="ECO:0007669"/>
    <property type="project" value="UniProtKB-KW"/>
</dbReference>
<dbReference type="Proteomes" id="UP000245839">
    <property type="component" value="Unassembled WGS sequence"/>
</dbReference>
<accession>A0A2Y9AJ96</accession>
<dbReference type="GO" id="GO:0005886">
    <property type="term" value="C:plasma membrane"/>
    <property type="evidence" value="ECO:0007669"/>
    <property type="project" value="TreeGrafter"/>
</dbReference>
<evidence type="ECO:0000256" key="6">
    <source>
        <dbReference type="ARBA" id="ARBA00022692"/>
    </source>
</evidence>
<dbReference type="PANTHER" id="PTHR45436">
    <property type="entry name" value="SENSOR HISTIDINE KINASE YKOH"/>
    <property type="match status" value="1"/>
</dbReference>
<dbReference type="CDD" id="cd00082">
    <property type="entry name" value="HisKA"/>
    <property type="match status" value="1"/>
</dbReference>
<dbReference type="PANTHER" id="PTHR45436:SF14">
    <property type="entry name" value="SENSOR PROTEIN QSEC"/>
    <property type="match status" value="1"/>
</dbReference>
<dbReference type="Pfam" id="PF02518">
    <property type="entry name" value="HATPase_c"/>
    <property type="match status" value="1"/>
</dbReference>
<dbReference type="Pfam" id="PF08521">
    <property type="entry name" value="2CSK_N"/>
    <property type="match status" value="1"/>
</dbReference>
<feature type="transmembrane region" description="Helical" evidence="13">
    <location>
        <begin position="154"/>
        <end position="177"/>
    </location>
</feature>
<keyword evidence="9" id="KW-0067">ATP-binding</keyword>
<evidence type="ECO:0000256" key="2">
    <source>
        <dbReference type="ARBA" id="ARBA00004141"/>
    </source>
</evidence>
<evidence type="ECO:0000256" key="5">
    <source>
        <dbReference type="ARBA" id="ARBA00022679"/>
    </source>
</evidence>
<evidence type="ECO:0000313" key="18">
    <source>
        <dbReference type="Proteomes" id="UP000245839"/>
    </source>
</evidence>
<evidence type="ECO:0000259" key="14">
    <source>
        <dbReference type="PROSITE" id="PS50109"/>
    </source>
</evidence>
<keyword evidence="6 13" id="KW-0812">Transmembrane</keyword>
<dbReference type="InterPro" id="IPR003660">
    <property type="entry name" value="HAMP_dom"/>
</dbReference>
<dbReference type="Gene3D" id="3.30.565.10">
    <property type="entry name" value="Histidine kinase-like ATPase, C-terminal domain"/>
    <property type="match status" value="1"/>
</dbReference>
<dbReference type="Pfam" id="PF00512">
    <property type="entry name" value="HisKA"/>
    <property type="match status" value="1"/>
</dbReference>
<feature type="domain" description="HAMP" evidence="15">
    <location>
        <begin position="174"/>
        <end position="226"/>
    </location>
</feature>
<comment type="subcellular location">
    <subcellularLocation>
        <location evidence="2">Membrane</location>
        <topology evidence="2">Multi-pass membrane protein</topology>
    </subcellularLocation>
</comment>
<dbReference type="InterPro" id="IPR036890">
    <property type="entry name" value="HATPase_C_sf"/>
</dbReference>
<dbReference type="InterPro" id="IPR005467">
    <property type="entry name" value="His_kinase_dom"/>
</dbReference>
<sequence>MRLPRSLQVRLALSVGLVLTALWLLSATITALTLRAEMDEVFDSALRETAERLLPLAVTDIVGRETEGLTQRLAPIREHDEFFTYLVRDAEGRILLQSHAADPEVFPPWDGPGFRQTATHRLYGDAALQGTIRITVAEPLAHRLSVAREIQMGLGLPLLIVLPVALVAIVLAVRLSFESLRRFRTRLDARGARDLSEVPAEDLPTEIAPLAGTLNSLLARLRAAFEAERSFAANAAHELRTPLAGAIAQAQRLRSETADPAAEARAAEIEATLKRLTRLSEGLMQLARAEGGRLRADRSADLRAVASLVVEDCALARAPGRIALSQPDAPVMSDIDPDAFAILCRNLVENALRHGAETAPVEVTLTAEGELVVANDGHVLPREALDRLTSRFERGDARGDGSGLGLAIVAAIADRIGRSLTLVSPRPGRASGVQASVRLPTDSLDSDGTRDGGVAGTR</sequence>
<feature type="domain" description="Histidine kinase" evidence="14">
    <location>
        <begin position="234"/>
        <end position="443"/>
    </location>
</feature>
<keyword evidence="10 13" id="KW-1133">Transmembrane helix</keyword>
<dbReference type="EC" id="2.7.13.3" evidence="3"/>
<keyword evidence="11" id="KW-0902">Two-component regulatory system</keyword>
<dbReference type="InterPro" id="IPR003594">
    <property type="entry name" value="HATPase_dom"/>
</dbReference>
<keyword evidence="5" id="KW-0808">Transferase</keyword>
<dbReference type="PROSITE" id="PS50109">
    <property type="entry name" value="HIS_KIN"/>
    <property type="match status" value="1"/>
</dbReference>
<evidence type="ECO:0000313" key="17">
    <source>
        <dbReference type="EMBL" id="SSA44380.1"/>
    </source>
</evidence>
<evidence type="ECO:0000256" key="4">
    <source>
        <dbReference type="ARBA" id="ARBA00022553"/>
    </source>
</evidence>
<dbReference type="SMART" id="SM00387">
    <property type="entry name" value="HATPase_c"/>
    <property type="match status" value="1"/>
</dbReference>
<evidence type="ECO:0000256" key="10">
    <source>
        <dbReference type="ARBA" id="ARBA00022989"/>
    </source>
</evidence>
<dbReference type="SUPFAM" id="SSF55874">
    <property type="entry name" value="ATPase domain of HSP90 chaperone/DNA topoisomerase II/histidine kinase"/>
    <property type="match status" value="1"/>
</dbReference>
<comment type="catalytic activity">
    <reaction evidence="1">
        <text>ATP + protein L-histidine = ADP + protein N-phospho-L-histidine.</text>
        <dbReference type="EC" id="2.7.13.3"/>
    </reaction>
</comment>
<dbReference type="InterPro" id="IPR050428">
    <property type="entry name" value="TCS_sensor_his_kinase"/>
</dbReference>
<dbReference type="PROSITE" id="PS50885">
    <property type="entry name" value="HAMP"/>
    <property type="match status" value="1"/>
</dbReference>
<dbReference type="SUPFAM" id="SSF47384">
    <property type="entry name" value="Homodimeric domain of signal transducing histidine kinase"/>
    <property type="match status" value="1"/>
</dbReference>
<evidence type="ECO:0000256" key="11">
    <source>
        <dbReference type="ARBA" id="ARBA00023012"/>
    </source>
</evidence>
<keyword evidence="7" id="KW-0547">Nucleotide-binding</keyword>
<gene>
    <name evidence="16" type="ORF">BCF38_103151</name>
    <name evidence="17" type="ORF">SAMN05421539_103151</name>
</gene>
<evidence type="ECO:0000256" key="3">
    <source>
        <dbReference type="ARBA" id="ARBA00012438"/>
    </source>
</evidence>
<dbReference type="RefSeq" id="WP_109563928.1">
    <property type="nucleotide sequence ID" value="NZ_QGDJ01000003.1"/>
</dbReference>
<dbReference type="GO" id="GO:0000155">
    <property type="term" value="F:phosphorelay sensor kinase activity"/>
    <property type="evidence" value="ECO:0007669"/>
    <property type="project" value="InterPro"/>
</dbReference>
<dbReference type="InterPro" id="IPR036097">
    <property type="entry name" value="HisK_dim/P_sf"/>
</dbReference>